<dbReference type="EMBL" id="JROU02000347">
    <property type="protein sequence ID" value="OEH79562.1"/>
    <property type="molecule type" value="Genomic_DNA"/>
</dbReference>
<feature type="compositionally biased region" description="Low complexity" evidence="1">
    <location>
        <begin position="8"/>
        <end position="34"/>
    </location>
</feature>
<evidence type="ECO:0000256" key="1">
    <source>
        <dbReference type="SAM" id="MobiDB-lite"/>
    </source>
</evidence>
<evidence type="ECO:0000313" key="3">
    <source>
        <dbReference type="Proteomes" id="UP000095192"/>
    </source>
</evidence>
<reference evidence="2 3" key="1">
    <citation type="journal article" date="2016" name="BMC Genomics">
        <title>Comparative genomics reveals Cyclospora cayetanensis possesses coccidia-like metabolism and invasion components but unique surface antigens.</title>
        <authorList>
            <person name="Liu S."/>
            <person name="Wang L."/>
            <person name="Zheng H."/>
            <person name="Xu Z."/>
            <person name="Roellig D.M."/>
            <person name="Li N."/>
            <person name="Frace M.A."/>
            <person name="Tang K."/>
            <person name="Arrowood M.J."/>
            <person name="Moss D.M."/>
            <person name="Zhang L."/>
            <person name="Feng Y."/>
            <person name="Xiao L."/>
        </authorList>
    </citation>
    <scope>NUCLEOTIDE SEQUENCE [LARGE SCALE GENOMIC DNA]</scope>
    <source>
        <strain evidence="2 3">CHN_HEN01</strain>
    </source>
</reference>
<comment type="caution">
    <text evidence="2">The sequence shown here is derived from an EMBL/GenBank/DDBJ whole genome shotgun (WGS) entry which is preliminary data.</text>
</comment>
<keyword evidence="3" id="KW-1185">Reference proteome</keyword>
<proteinExistence type="predicted"/>
<accession>A0A1D3D7Z1</accession>
<feature type="compositionally biased region" description="Low complexity" evidence="1">
    <location>
        <begin position="93"/>
        <end position="104"/>
    </location>
</feature>
<protein>
    <submittedName>
        <fullName evidence="2">Uncharacterized protein</fullName>
    </submittedName>
</protein>
<sequence length="167" mass="17547">MVQKRPSAKTAAAASSGTAAASPPAHEPSTAGASPQPPSPAQQPEPASSMDEEQCVKRSVSEELVLSKTPVPQSQDNKGKMSSKGLGNSNHISSTGSGEQSCSSDDSKPEACIDVARLDIGVSKQGRIGGLKFKLMCGFERPLFSGRLCRFFVRLMPIYVDTVALPR</sequence>
<evidence type="ECO:0000313" key="2">
    <source>
        <dbReference type="EMBL" id="OEH79562.1"/>
    </source>
</evidence>
<feature type="region of interest" description="Disordered" evidence="1">
    <location>
        <begin position="1"/>
        <end position="108"/>
    </location>
</feature>
<gene>
    <name evidence="2" type="ORF">cyc_05111</name>
</gene>
<name>A0A1D3D7Z1_9EIME</name>
<dbReference type="VEuPathDB" id="ToxoDB:cyc_05111"/>
<dbReference type="Proteomes" id="UP000095192">
    <property type="component" value="Unassembled WGS sequence"/>
</dbReference>
<organism evidence="2 3">
    <name type="scientific">Cyclospora cayetanensis</name>
    <dbReference type="NCBI Taxonomy" id="88456"/>
    <lineage>
        <taxon>Eukaryota</taxon>
        <taxon>Sar</taxon>
        <taxon>Alveolata</taxon>
        <taxon>Apicomplexa</taxon>
        <taxon>Conoidasida</taxon>
        <taxon>Coccidia</taxon>
        <taxon>Eucoccidiorida</taxon>
        <taxon>Eimeriorina</taxon>
        <taxon>Eimeriidae</taxon>
        <taxon>Cyclospora</taxon>
    </lineage>
</organism>
<dbReference type="AlphaFoldDB" id="A0A1D3D7Z1"/>
<dbReference type="InParanoid" id="A0A1D3D7Z1"/>